<dbReference type="Proteomes" id="UP001279410">
    <property type="component" value="Unassembled WGS sequence"/>
</dbReference>
<evidence type="ECO:0000313" key="3">
    <source>
        <dbReference type="EMBL" id="GLD61095.1"/>
    </source>
</evidence>
<dbReference type="AlphaFoldDB" id="A0AAD3RAP7"/>
<keyword evidence="2" id="KW-0732">Signal</keyword>
<organism evidence="3 4">
    <name type="scientific">Lates japonicus</name>
    <name type="common">Japanese lates</name>
    <dbReference type="NCBI Taxonomy" id="270547"/>
    <lineage>
        <taxon>Eukaryota</taxon>
        <taxon>Metazoa</taxon>
        <taxon>Chordata</taxon>
        <taxon>Craniata</taxon>
        <taxon>Vertebrata</taxon>
        <taxon>Euteleostomi</taxon>
        <taxon>Actinopterygii</taxon>
        <taxon>Neopterygii</taxon>
        <taxon>Teleostei</taxon>
        <taxon>Neoteleostei</taxon>
        <taxon>Acanthomorphata</taxon>
        <taxon>Carangaria</taxon>
        <taxon>Carangaria incertae sedis</taxon>
        <taxon>Centropomidae</taxon>
        <taxon>Lates</taxon>
    </lineage>
</organism>
<evidence type="ECO:0000313" key="4">
    <source>
        <dbReference type="Proteomes" id="UP001279410"/>
    </source>
</evidence>
<feature type="chain" id="PRO_5042253915" evidence="2">
    <location>
        <begin position="26"/>
        <end position="155"/>
    </location>
</feature>
<dbReference type="GO" id="GO:0042632">
    <property type="term" value="P:cholesterol homeostasis"/>
    <property type="evidence" value="ECO:0007669"/>
    <property type="project" value="TreeGrafter"/>
</dbReference>
<comment type="caution">
    <text evidence="3">The sequence shown here is derived from an EMBL/GenBank/DDBJ whole genome shotgun (WGS) entry which is preliminary data.</text>
</comment>
<gene>
    <name evidence="3" type="ORF">AKAME5_001294200</name>
</gene>
<name>A0AAD3RAP7_LATJO</name>
<keyword evidence="4" id="KW-1185">Reference proteome</keyword>
<dbReference type="PANTHER" id="PTHR12824:SF2">
    <property type="entry name" value="GROUP XIIB SECRETORY PHOSPHOLIPASE A2-LIKE PROTEIN"/>
    <property type="match status" value="1"/>
</dbReference>
<dbReference type="GO" id="GO:0016042">
    <property type="term" value="P:lipid catabolic process"/>
    <property type="evidence" value="ECO:0007669"/>
    <property type="project" value="InterPro"/>
</dbReference>
<feature type="region of interest" description="Disordered" evidence="1">
    <location>
        <begin position="28"/>
        <end position="52"/>
    </location>
</feature>
<reference evidence="3" key="1">
    <citation type="submission" date="2022-08" db="EMBL/GenBank/DDBJ databases">
        <title>Genome sequencing of akame (Lates japonicus).</title>
        <authorList>
            <person name="Hashiguchi Y."/>
            <person name="Takahashi H."/>
        </authorList>
    </citation>
    <scope>NUCLEOTIDE SEQUENCE</scope>
    <source>
        <strain evidence="3">Kochi</strain>
    </source>
</reference>
<dbReference type="GO" id="GO:0005509">
    <property type="term" value="F:calcium ion binding"/>
    <property type="evidence" value="ECO:0007669"/>
    <property type="project" value="InterPro"/>
</dbReference>
<accession>A0AAD3RAP7</accession>
<feature type="signal peptide" evidence="2">
    <location>
        <begin position="1"/>
        <end position="25"/>
    </location>
</feature>
<dbReference type="EMBL" id="BRZM01000043">
    <property type="protein sequence ID" value="GLD61095.1"/>
    <property type="molecule type" value="Genomic_DNA"/>
</dbReference>
<dbReference type="GO" id="GO:0070328">
    <property type="term" value="P:triglyceride homeostasis"/>
    <property type="evidence" value="ECO:0007669"/>
    <property type="project" value="TreeGrafter"/>
</dbReference>
<proteinExistence type="predicted"/>
<dbReference type="PANTHER" id="PTHR12824">
    <property type="entry name" value="GROUP XII SECRETORY PHOSPHOLIPASE A2 FAMILY MEMBER"/>
    <property type="match status" value="1"/>
</dbReference>
<dbReference type="GO" id="GO:0004623">
    <property type="term" value="F:phospholipase A2 activity"/>
    <property type="evidence" value="ECO:0007669"/>
    <property type="project" value="InterPro"/>
</dbReference>
<dbReference type="GO" id="GO:0005576">
    <property type="term" value="C:extracellular region"/>
    <property type="evidence" value="ECO:0007669"/>
    <property type="project" value="InterPro"/>
</dbReference>
<dbReference type="InterPro" id="IPR010711">
    <property type="entry name" value="PLA2G12"/>
</dbReference>
<sequence length="155" mass="17210">MTRWALLTPLLLLLGLFIHSAVSQAAEDPAAAAPPPPGQASDGTQAEDENEEWGMNSLRGSFEAVSGYFDSMLEFMGGRDGVCQYRCRYGKAPLPRPEYQMQNLMDVAPTSLDFPCSRRACLKHLADTLFNTVWTLGCRPRRQPEGSVLSRRKMN</sequence>
<dbReference type="Pfam" id="PF06951">
    <property type="entry name" value="PLA2G12"/>
    <property type="match status" value="1"/>
</dbReference>
<protein>
    <submittedName>
        <fullName evidence="3">Group XIIB secretory phospholipase A2-like protein</fullName>
    </submittedName>
</protein>
<evidence type="ECO:0000256" key="1">
    <source>
        <dbReference type="SAM" id="MobiDB-lite"/>
    </source>
</evidence>
<evidence type="ECO:0000256" key="2">
    <source>
        <dbReference type="SAM" id="SignalP"/>
    </source>
</evidence>